<reference evidence="1 2" key="1">
    <citation type="submission" date="2023-08" db="EMBL/GenBank/DDBJ databases">
        <title>A Necator americanus chromosomal reference genome.</title>
        <authorList>
            <person name="Ilik V."/>
            <person name="Petrzelkova K.J."/>
            <person name="Pardy F."/>
            <person name="Fuh T."/>
            <person name="Niatou-Singa F.S."/>
            <person name="Gouil Q."/>
            <person name="Baker L."/>
            <person name="Ritchie M.E."/>
            <person name="Jex A.R."/>
            <person name="Gazzola D."/>
            <person name="Li H."/>
            <person name="Toshio Fujiwara R."/>
            <person name="Zhan B."/>
            <person name="Aroian R.V."/>
            <person name="Pafco B."/>
            <person name="Schwarz E.M."/>
        </authorList>
    </citation>
    <scope>NUCLEOTIDE SEQUENCE [LARGE SCALE GENOMIC DNA]</scope>
    <source>
        <strain evidence="1 2">Aroian</strain>
        <tissue evidence="1">Whole animal</tissue>
    </source>
</reference>
<dbReference type="Proteomes" id="UP001303046">
    <property type="component" value="Unassembled WGS sequence"/>
</dbReference>
<gene>
    <name evidence="1" type="primary">Necator_chrX.g23272</name>
    <name evidence="1" type="ORF">RB195_023109</name>
</gene>
<name>A0ABR1EHV6_NECAM</name>
<evidence type="ECO:0000313" key="2">
    <source>
        <dbReference type="Proteomes" id="UP001303046"/>
    </source>
</evidence>
<evidence type="ECO:0000313" key="1">
    <source>
        <dbReference type="EMBL" id="KAK6762267.1"/>
    </source>
</evidence>
<organism evidence="1 2">
    <name type="scientific">Necator americanus</name>
    <name type="common">Human hookworm</name>
    <dbReference type="NCBI Taxonomy" id="51031"/>
    <lineage>
        <taxon>Eukaryota</taxon>
        <taxon>Metazoa</taxon>
        <taxon>Ecdysozoa</taxon>
        <taxon>Nematoda</taxon>
        <taxon>Chromadorea</taxon>
        <taxon>Rhabditida</taxon>
        <taxon>Rhabditina</taxon>
        <taxon>Rhabditomorpha</taxon>
        <taxon>Strongyloidea</taxon>
        <taxon>Ancylostomatidae</taxon>
        <taxon>Bunostominae</taxon>
        <taxon>Necator</taxon>
    </lineage>
</organism>
<keyword evidence="2" id="KW-1185">Reference proteome</keyword>
<accession>A0ABR1EHV6</accession>
<comment type="caution">
    <text evidence="1">The sequence shown here is derived from an EMBL/GenBank/DDBJ whole genome shotgun (WGS) entry which is preliminary data.</text>
</comment>
<sequence>MAHDSRISQKRAVIQHITEAHDMKGKLFKRRTESLATNNRLVKTTSRTLSSEPQQAVLARLLGYLCAPFAARQETHITESPIISIEDYTIYCSDADEKKKRSCTITARNDYNNVVEEFGSMSSRDVFVRLQDSRGRNL</sequence>
<proteinExistence type="predicted"/>
<dbReference type="EMBL" id="JAVFWL010000006">
    <property type="protein sequence ID" value="KAK6762267.1"/>
    <property type="molecule type" value="Genomic_DNA"/>
</dbReference>
<protein>
    <submittedName>
        <fullName evidence="1">Uncharacterized protein</fullName>
    </submittedName>
</protein>